<comment type="caution">
    <text evidence="2">The sequence shown here is derived from an EMBL/GenBank/DDBJ whole genome shotgun (WGS) entry which is preliminary data.</text>
</comment>
<reference evidence="2 3" key="1">
    <citation type="submission" date="2019-03" db="EMBL/GenBank/DDBJ databases">
        <title>Algoriphagus sp. nov, a new strain isolated from root system soil of mangrove plant Kandelia.</title>
        <authorList>
            <person name="Yin Q."/>
            <person name="Wang K."/>
            <person name="Song Z."/>
        </authorList>
    </citation>
    <scope>NUCLEOTIDE SEQUENCE [LARGE SCALE GENOMIC DNA]</scope>
    <source>
        <strain evidence="2 3">XY-J91</strain>
    </source>
</reference>
<feature type="transmembrane region" description="Helical" evidence="1">
    <location>
        <begin position="21"/>
        <end position="39"/>
    </location>
</feature>
<organism evidence="2 3">
    <name type="scientific">Algoriphagus kandeliae</name>
    <dbReference type="NCBI Taxonomy" id="2562278"/>
    <lineage>
        <taxon>Bacteria</taxon>
        <taxon>Pseudomonadati</taxon>
        <taxon>Bacteroidota</taxon>
        <taxon>Cytophagia</taxon>
        <taxon>Cytophagales</taxon>
        <taxon>Cyclobacteriaceae</taxon>
        <taxon>Algoriphagus</taxon>
    </lineage>
</organism>
<evidence type="ECO:0000256" key="1">
    <source>
        <dbReference type="SAM" id="Phobius"/>
    </source>
</evidence>
<feature type="transmembrane region" description="Helical" evidence="1">
    <location>
        <begin position="59"/>
        <end position="82"/>
    </location>
</feature>
<keyword evidence="1" id="KW-1133">Transmembrane helix</keyword>
<dbReference type="AlphaFoldDB" id="A0A4Y9QQ70"/>
<keyword evidence="3" id="KW-1185">Reference proteome</keyword>
<dbReference type="OrthoDB" id="1118259at2"/>
<dbReference type="Proteomes" id="UP000297647">
    <property type="component" value="Unassembled WGS sequence"/>
</dbReference>
<feature type="transmembrane region" description="Helical" evidence="1">
    <location>
        <begin position="94"/>
        <end position="119"/>
    </location>
</feature>
<evidence type="ECO:0008006" key="4">
    <source>
        <dbReference type="Google" id="ProtNLM"/>
    </source>
</evidence>
<gene>
    <name evidence="2" type="ORF">E4S40_12845</name>
</gene>
<feature type="transmembrane region" description="Helical" evidence="1">
    <location>
        <begin position="175"/>
        <end position="196"/>
    </location>
</feature>
<protein>
    <recommendedName>
        <fullName evidence="4">Short-chain dehydrogenase</fullName>
    </recommendedName>
</protein>
<sequence>MDNSSEKKPLIGEKGRFLIKNMLRGFLYLGLLVILFFLIREAFSEQERLEWFGSIYTDPYLVMTVFIGSEILFGIIPPEIFMLWSLETGLIGPYFWSIGLLSVISYAAGLFNFNIGLTINHRSNILKSRTKFVQKYLDLFKRFGGFMVIVASISPLPFSLIALLGGAAGLEKRKYYLYSLFRILRYFAYAYVLWLIQA</sequence>
<dbReference type="EMBL" id="SPSB01000004">
    <property type="protein sequence ID" value="TFV93146.1"/>
    <property type="molecule type" value="Genomic_DNA"/>
</dbReference>
<proteinExistence type="predicted"/>
<name>A0A4Y9QQ70_9BACT</name>
<evidence type="ECO:0000313" key="2">
    <source>
        <dbReference type="EMBL" id="TFV93146.1"/>
    </source>
</evidence>
<evidence type="ECO:0000313" key="3">
    <source>
        <dbReference type="Proteomes" id="UP000297647"/>
    </source>
</evidence>
<accession>A0A4Y9QQ70</accession>
<keyword evidence="1" id="KW-0472">Membrane</keyword>
<feature type="transmembrane region" description="Helical" evidence="1">
    <location>
        <begin position="139"/>
        <end position="163"/>
    </location>
</feature>
<keyword evidence="1" id="KW-0812">Transmembrane</keyword>